<gene>
    <name evidence="1" type="ORF">Tci_931402</name>
</gene>
<name>A0A699XJQ7_TANCI</name>
<sequence length="83" mass="8177">EGRAIGELAGDEHVVGAGGERLHLQGLGQAAGQRAAEHGAAGGVEQQHLVGTAGRQQAQVEARAGLGRVGIQAQDYGGGSGGR</sequence>
<feature type="non-terminal residue" evidence="1">
    <location>
        <position position="83"/>
    </location>
</feature>
<reference evidence="1" key="1">
    <citation type="journal article" date="2019" name="Sci. Rep.">
        <title>Draft genome of Tanacetum cinerariifolium, the natural source of mosquito coil.</title>
        <authorList>
            <person name="Yamashiro T."/>
            <person name="Shiraishi A."/>
            <person name="Satake H."/>
            <person name="Nakayama K."/>
        </authorList>
    </citation>
    <scope>NUCLEOTIDE SEQUENCE</scope>
</reference>
<protein>
    <submittedName>
        <fullName evidence="1">Uncharacterized protein</fullName>
    </submittedName>
</protein>
<proteinExistence type="predicted"/>
<evidence type="ECO:0000313" key="1">
    <source>
        <dbReference type="EMBL" id="GFD59433.1"/>
    </source>
</evidence>
<accession>A0A699XJQ7</accession>
<organism evidence="1">
    <name type="scientific">Tanacetum cinerariifolium</name>
    <name type="common">Dalmatian daisy</name>
    <name type="synonym">Chrysanthemum cinerariifolium</name>
    <dbReference type="NCBI Taxonomy" id="118510"/>
    <lineage>
        <taxon>Eukaryota</taxon>
        <taxon>Viridiplantae</taxon>
        <taxon>Streptophyta</taxon>
        <taxon>Embryophyta</taxon>
        <taxon>Tracheophyta</taxon>
        <taxon>Spermatophyta</taxon>
        <taxon>Magnoliopsida</taxon>
        <taxon>eudicotyledons</taxon>
        <taxon>Gunneridae</taxon>
        <taxon>Pentapetalae</taxon>
        <taxon>asterids</taxon>
        <taxon>campanulids</taxon>
        <taxon>Asterales</taxon>
        <taxon>Asteraceae</taxon>
        <taxon>Asteroideae</taxon>
        <taxon>Anthemideae</taxon>
        <taxon>Anthemidinae</taxon>
        <taxon>Tanacetum</taxon>
    </lineage>
</organism>
<dbReference type="EMBL" id="BKCJ011864941">
    <property type="protein sequence ID" value="GFD59433.1"/>
    <property type="molecule type" value="Genomic_DNA"/>
</dbReference>
<feature type="non-terminal residue" evidence="1">
    <location>
        <position position="1"/>
    </location>
</feature>
<dbReference type="AlphaFoldDB" id="A0A699XJQ7"/>
<comment type="caution">
    <text evidence="1">The sequence shown here is derived from an EMBL/GenBank/DDBJ whole genome shotgun (WGS) entry which is preliminary data.</text>
</comment>